<dbReference type="SUPFAM" id="SSF47598">
    <property type="entry name" value="Ribbon-helix-helix"/>
    <property type="match status" value="1"/>
</dbReference>
<dbReference type="Proteomes" id="UP000027982">
    <property type="component" value="Chromosome"/>
</dbReference>
<comment type="similarity">
    <text evidence="2">Belongs to the TacA antitoxin family.</text>
</comment>
<keyword evidence="4" id="KW-1185">Reference proteome</keyword>
<sequence>MNVSQFVLQASLREAEQVIAAEAVVTVSAEEYRWLASLMDEASPTPHLREALKKTPVWDDRA</sequence>
<dbReference type="InterPro" id="IPR010985">
    <property type="entry name" value="Ribbon_hlx_hlx"/>
</dbReference>
<dbReference type="KEGG" id="fgi:OP10G_0207"/>
<accession>A0A068NLG4</accession>
<gene>
    <name evidence="3" type="ORF">OP10G_0207</name>
</gene>
<reference evidence="3 4" key="1">
    <citation type="journal article" date="2014" name="PLoS ONE">
        <title>The first complete genome sequence of the class fimbriimonadia in the phylum armatimonadetes.</title>
        <authorList>
            <person name="Hu Z.Y."/>
            <person name="Wang Y.Z."/>
            <person name="Im W.T."/>
            <person name="Wang S.Y."/>
            <person name="Zhao G.P."/>
            <person name="Zheng H.J."/>
            <person name="Quan Z.X."/>
        </authorList>
    </citation>
    <scope>NUCLEOTIDE SEQUENCE [LARGE SCALE GENOMIC DNA]</scope>
    <source>
        <strain evidence="3">Gsoil 348</strain>
    </source>
</reference>
<dbReference type="EMBL" id="CP007139">
    <property type="protein sequence ID" value="AIE83575.1"/>
    <property type="molecule type" value="Genomic_DNA"/>
</dbReference>
<evidence type="ECO:0000256" key="1">
    <source>
        <dbReference type="ARBA" id="ARBA00022649"/>
    </source>
</evidence>
<evidence type="ECO:0000313" key="3">
    <source>
        <dbReference type="EMBL" id="AIE83575.1"/>
    </source>
</evidence>
<organism evidence="3 4">
    <name type="scientific">Fimbriimonas ginsengisoli Gsoil 348</name>
    <dbReference type="NCBI Taxonomy" id="661478"/>
    <lineage>
        <taxon>Bacteria</taxon>
        <taxon>Bacillati</taxon>
        <taxon>Armatimonadota</taxon>
        <taxon>Fimbriimonadia</taxon>
        <taxon>Fimbriimonadales</taxon>
        <taxon>Fimbriimonadaceae</taxon>
        <taxon>Fimbriimonas</taxon>
    </lineage>
</organism>
<evidence type="ECO:0000256" key="2">
    <source>
        <dbReference type="ARBA" id="ARBA00049988"/>
    </source>
</evidence>
<dbReference type="GO" id="GO:0006355">
    <property type="term" value="P:regulation of DNA-templated transcription"/>
    <property type="evidence" value="ECO:0007669"/>
    <property type="project" value="InterPro"/>
</dbReference>
<evidence type="ECO:0008006" key="5">
    <source>
        <dbReference type="Google" id="ProtNLM"/>
    </source>
</evidence>
<dbReference type="AlphaFoldDB" id="A0A068NLG4"/>
<dbReference type="Gene3D" id="1.20.5.780">
    <property type="entry name" value="Single helix bin"/>
    <property type="match status" value="1"/>
</dbReference>
<evidence type="ECO:0000313" key="4">
    <source>
        <dbReference type="Proteomes" id="UP000027982"/>
    </source>
</evidence>
<dbReference type="HOGENOM" id="CLU_2897545_0_0_0"/>
<proteinExistence type="inferred from homology"/>
<keyword evidence="1" id="KW-1277">Toxin-antitoxin system</keyword>
<protein>
    <recommendedName>
        <fullName evidence="5">DUF1778 domain-containing protein</fullName>
    </recommendedName>
</protein>
<dbReference type="Pfam" id="PF08681">
    <property type="entry name" value="TacA1"/>
    <property type="match status" value="1"/>
</dbReference>
<name>A0A068NLG4_FIMGI</name>
<dbReference type="InterPro" id="IPR014795">
    <property type="entry name" value="TacA_1-like"/>
</dbReference>